<feature type="transmembrane region" description="Helical" evidence="1">
    <location>
        <begin position="91"/>
        <end position="114"/>
    </location>
</feature>
<evidence type="ECO:0000256" key="1">
    <source>
        <dbReference type="SAM" id="Phobius"/>
    </source>
</evidence>
<feature type="transmembrane region" description="Helical" evidence="1">
    <location>
        <begin position="54"/>
        <end position="71"/>
    </location>
</feature>
<feature type="transmembrane region" description="Helical" evidence="1">
    <location>
        <begin position="177"/>
        <end position="197"/>
    </location>
</feature>
<dbReference type="Proteomes" id="UP000623467">
    <property type="component" value="Unassembled WGS sequence"/>
</dbReference>
<keyword evidence="3" id="KW-1185">Reference proteome</keyword>
<gene>
    <name evidence="2" type="ORF">MSAN_01724700</name>
</gene>
<keyword evidence="1" id="KW-0472">Membrane</keyword>
<name>A0A8H6XZ03_9AGAR</name>
<feature type="transmembrane region" description="Helical" evidence="1">
    <location>
        <begin position="218"/>
        <end position="241"/>
    </location>
</feature>
<comment type="caution">
    <text evidence="2">The sequence shown here is derived from an EMBL/GenBank/DDBJ whole genome shotgun (WGS) entry which is preliminary data.</text>
</comment>
<evidence type="ECO:0000313" key="3">
    <source>
        <dbReference type="Proteomes" id="UP000623467"/>
    </source>
</evidence>
<accession>A0A8H6XZ03</accession>
<feature type="transmembrane region" description="Helical" evidence="1">
    <location>
        <begin position="22"/>
        <end position="42"/>
    </location>
</feature>
<dbReference type="AlphaFoldDB" id="A0A8H6XZ03"/>
<feature type="transmembrane region" description="Helical" evidence="1">
    <location>
        <begin position="126"/>
        <end position="152"/>
    </location>
</feature>
<dbReference type="OrthoDB" id="3046318at2759"/>
<reference evidence="2" key="1">
    <citation type="submission" date="2020-05" db="EMBL/GenBank/DDBJ databases">
        <title>Mycena genomes resolve the evolution of fungal bioluminescence.</title>
        <authorList>
            <person name="Tsai I.J."/>
        </authorList>
    </citation>
    <scope>NUCLEOTIDE SEQUENCE</scope>
    <source>
        <strain evidence="2">160909Yilan</strain>
    </source>
</reference>
<keyword evidence="1" id="KW-0812">Transmembrane</keyword>
<sequence>MAHDLGLRDSLEVGSVATIRNVFYGLELAGLVGAVVMLLTAIIWRKIVRRHASWFNFMVTWIISCSSYIFLLGESVGRTPNHSLCLSQAALIFSVPTLTSAATSALVIHVYLTMRQVLTMSTHCQASWTTALLIGPYIPTLAMLIFCLRLALHNPSLVFRPDDGTYCTFNTKLPGRVSGIVVVVIMLFCLAIEIIIFRHLRRAWKILKKENCSSISTIVRVLAFTLVGMLSIILSLLIMVIPNSLNSAFNIVIAIVPVSSVLIFGTQKDIFTAWASGFRCRETHGTDTWDTFTPHASLRTITRQVSGTHESHV</sequence>
<feature type="transmembrane region" description="Helical" evidence="1">
    <location>
        <begin position="247"/>
        <end position="265"/>
    </location>
</feature>
<protein>
    <submittedName>
        <fullName evidence="2">Uncharacterized protein</fullName>
    </submittedName>
</protein>
<organism evidence="2 3">
    <name type="scientific">Mycena sanguinolenta</name>
    <dbReference type="NCBI Taxonomy" id="230812"/>
    <lineage>
        <taxon>Eukaryota</taxon>
        <taxon>Fungi</taxon>
        <taxon>Dikarya</taxon>
        <taxon>Basidiomycota</taxon>
        <taxon>Agaricomycotina</taxon>
        <taxon>Agaricomycetes</taxon>
        <taxon>Agaricomycetidae</taxon>
        <taxon>Agaricales</taxon>
        <taxon>Marasmiineae</taxon>
        <taxon>Mycenaceae</taxon>
        <taxon>Mycena</taxon>
    </lineage>
</organism>
<proteinExistence type="predicted"/>
<dbReference type="EMBL" id="JACAZH010000016">
    <property type="protein sequence ID" value="KAF7349349.1"/>
    <property type="molecule type" value="Genomic_DNA"/>
</dbReference>
<evidence type="ECO:0000313" key="2">
    <source>
        <dbReference type="EMBL" id="KAF7349349.1"/>
    </source>
</evidence>
<keyword evidence="1" id="KW-1133">Transmembrane helix</keyword>